<organism evidence="2 3">
    <name type="scientific">Rotaria sordida</name>
    <dbReference type="NCBI Taxonomy" id="392033"/>
    <lineage>
        <taxon>Eukaryota</taxon>
        <taxon>Metazoa</taxon>
        <taxon>Spiralia</taxon>
        <taxon>Gnathifera</taxon>
        <taxon>Rotifera</taxon>
        <taxon>Eurotatoria</taxon>
        <taxon>Bdelloidea</taxon>
        <taxon>Philodinida</taxon>
        <taxon>Philodinidae</taxon>
        <taxon>Rotaria</taxon>
    </lineage>
</organism>
<keyword evidence="1" id="KW-0812">Transmembrane</keyword>
<name>A0A818Z9Y7_9BILA</name>
<feature type="non-terminal residue" evidence="2">
    <location>
        <position position="1"/>
    </location>
</feature>
<evidence type="ECO:0000313" key="3">
    <source>
        <dbReference type="Proteomes" id="UP000663823"/>
    </source>
</evidence>
<dbReference type="EMBL" id="CAJOAX010001978">
    <property type="protein sequence ID" value="CAF3761092.1"/>
    <property type="molecule type" value="Genomic_DNA"/>
</dbReference>
<keyword evidence="1" id="KW-0472">Membrane</keyword>
<proteinExistence type="predicted"/>
<feature type="transmembrane region" description="Helical" evidence="1">
    <location>
        <begin position="65"/>
        <end position="89"/>
    </location>
</feature>
<dbReference type="Proteomes" id="UP000663823">
    <property type="component" value="Unassembled WGS sequence"/>
</dbReference>
<dbReference type="AlphaFoldDB" id="A0A818Z9Y7"/>
<gene>
    <name evidence="2" type="ORF">OTI717_LOCUS16121</name>
</gene>
<sequence length="143" mass="15582">RYSNFGQNVPRNSIWSSKPVRTNSNLSFQHISSISTSLVKSDAWNESINIHSNSKKSFISPYYRIILIGLGVSLLVGRITLATITIVWLKSIDVTVTDPIVVANIALVLRTSTTYGLVTTNGRSWIVGTYGSGSELSANGSVY</sequence>
<evidence type="ECO:0000313" key="2">
    <source>
        <dbReference type="EMBL" id="CAF3761092.1"/>
    </source>
</evidence>
<accession>A0A818Z9Y7</accession>
<reference evidence="2" key="1">
    <citation type="submission" date="2021-02" db="EMBL/GenBank/DDBJ databases">
        <authorList>
            <person name="Nowell W R."/>
        </authorList>
    </citation>
    <scope>NUCLEOTIDE SEQUENCE</scope>
</reference>
<evidence type="ECO:0000256" key="1">
    <source>
        <dbReference type="SAM" id="Phobius"/>
    </source>
</evidence>
<comment type="caution">
    <text evidence="2">The sequence shown here is derived from an EMBL/GenBank/DDBJ whole genome shotgun (WGS) entry which is preliminary data.</text>
</comment>
<protein>
    <submittedName>
        <fullName evidence="2">Uncharacterized protein</fullName>
    </submittedName>
</protein>
<keyword evidence="1" id="KW-1133">Transmembrane helix</keyword>